<gene>
    <name evidence="1" type="ORF">HNR07_000874</name>
</gene>
<dbReference type="EMBL" id="JACHDO010000001">
    <property type="protein sequence ID" value="MBB5489737.1"/>
    <property type="molecule type" value="Genomic_DNA"/>
</dbReference>
<proteinExistence type="predicted"/>
<organism evidence="1 2">
    <name type="scientific">Nocardiopsis metallicus</name>
    <dbReference type="NCBI Taxonomy" id="179819"/>
    <lineage>
        <taxon>Bacteria</taxon>
        <taxon>Bacillati</taxon>
        <taxon>Actinomycetota</taxon>
        <taxon>Actinomycetes</taxon>
        <taxon>Streptosporangiales</taxon>
        <taxon>Nocardiopsidaceae</taxon>
        <taxon>Nocardiopsis</taxon>
    </lineage>
</organism>
<protein>
    <recommendedName>
        <fullName evidence="3">Nucleotidyltransferase family protein</fullName>
    </recommendedName>
</protein>
<dbReference type="PANTHER" id="PTHR39166:SF1">
    <property type="entry name" value="BLL1166 PROTEIN"/>
    <property type="match status" value="1"/>
</dbReference>
<dbReference type="Pfam" id="PF06042">
    <property type="entry name" value="NTP_transf_6"/>
    <property type="match status" value="1"/>
</dbReference>
<reference evidence="1 2" key="1">
    <citation type="submission" date="2020-08" db="EMBL/GenBank/DDBJ databases">
        <title>Sequencing the genomes of 1000 actinobacteria strains.</title>
        <authorList>
            <person name="Klenk H.-P."/>
        </authorList>
    </citation>
    <scope>NUCLEOTIDE SEQUENCE [LARGE SCALE GENOMIC DNA]</scope>
    <source>
        <strain evidence="1 2">DSM 44598</strain>
    </source>
</reference>
<comment type="caution">
    <text evidence="1">The sequence shown here is derived from an EMBL/GenBank/DDBJ whole genome shotgun (WGS) entry which is preliminary data.</text>
</comment>
<name>A0A840WDB6_9ACTN</name>
<sequence>MPVPTDGTTPGWTAVGRLPLDDQLLALEEALSRNDTLVEVLDRAAELAAPDWYLTAGCLFQTVWNVVTDRPPTHGIRDYDLFYFDPTDLSWAAEDRIIQAGAALFADLPASVEIRNEARVHLWYEEKFGVPCPPHTSVESAVDSFAATTCCLAVRQEPDGRWRFYAPHGLSDVFNLVLRPNPTLAPEAVYRNKAERWHRLWPELTVLPWPAT</sequence>
<evidence type="ECO:0000313" key="2">
    <source>
        <dbReference type="Proteomes" id="UP000579647"/>
    </source>
</evidence>
<dbReference type="RefSeq" id="WP_184362238.1">
    <property type="nucleotide sequence ID" value="NZ_BAAAKM010000011.1"/>
</dbReference>
<dbReference type="PANTHER" id="PTHR39166">
    <property type="entry name" value="BLL1166 PROTEIN"/>
    <property type="match status" value="1"/>
</dbReference>
<dbReference type="AlphaFoldDB" id="A0A840WDB6"/>
<accession>A0A840WDB6</accession>
<evidence type="ECO:0008006" key="3">
    <source>
        <dbReference type="Google" id="ProtNLM"/>
    </source>
</evidence>
<dbReference type="InterPro" id="IPR009267">
    <property type="entry name" value="NTP_transf_6"/>
</dbReference>
<evidence type="ECO:0000313" key="1">
    <source>
        <dbReference type="EMBL" id="MBB5489737.1"/>
    </source>
</evidence>
<keyword evidence="2" id="KW-1185">Reference proteome</keyword>
<dbReference type="Proteomes" id="UP000579647">
    <property type="component" value="Unassembled WGS sequence"/>
</dbReference>